<dbReference type="InterPro" id="IPR002219">
    <property type="entry name" value="PKC_DAG/PE"/>
</dbReference>
<dbReference type="GO" id="GO:0030496">
    <property type="term" value="C:midbody"/>
    <property type="evidence" value="ECO:0007669"/>
    <property type="project" value="TreeGrafter"/>
</dbReference>
<keyword evidence="6" id="KW-1185">Reference proteome</keyword>
<evidence type="ECO:0000259" key="3">
    <source>
        <dbReference type="PROSITE" id="PS50081"/>
    </source>
</evidence>
<dbReference type="PANTHER" id="PTHR46199:SF4">
    <property type="entry name" value="RAC GTPASE-ACTIVATING PROTEIN 1"/>
    <property type="match status" value="1"/>
</dbReference>
<accession>A0A7L0S4D6</accession>
<dbReference type="OrthoDB" id="2218807at2759"/>
<evidence type="ECO:0000313" key="5">
    <source>
        <dbReference type="EMBL" id="NXL36339.1"/>
    </source>
</evidence>
<evidence type="ECO:0000256" key="1">
    <source>
        <dbReference type="ARBA" id="ARBA00022723"/>
    </source>
</evidence>
<dbReference type="Pfam" id="PF00620">
    <property type="entry name" value="RhoGAP"/>
    <property type="match status" value="1"/>
</dbReference>
<dbReference type="Proteomes" id="UP000591073">
    <property type="component" value="Unassembled WGS sequence"/>
</dbReference>
<name>A0A7L0S4D6_GLABR</name>
<dbReference type="SMART" id="SM00324">
    <property type="entry name" value="RhoGAP"/>
    <property type="match status" value="1"/>
</dbReference>
<feature type="domain" description="Rho-GAP" evidence="4">
    <location>
        <begin position="62"/>
        <end position="277"/>
    </location>
</feature>
<proteinExistence type="predicted"/>
<keyword evidence="2" id="KW-0862">Zinc</keyword>
<keyword evidence="1" id="KW-0479">Metal-binding</keyword>
<dbReference type="GO" id="GO:0007266">
    <property type="term" value="P:Rho protein signal transduction"/>
    <property type="evidence" value="ECO:0007669"/>
    <property type="project" value="TreeGrafter"/>
</dbReference>
<dbReference type="GO" id="GO:0051256">
    <property type="term" value="P:mitotic spindle midzone assembly"/>
    <property type="evidence" value="ECO:0007669"/>
    <property type="project" value="TreeGrafter"/>
</dbReference>
<dbReference type="SUPFAM" id="SSF48350">
    <property type="entry name" value="GTPase activation domain, GAP"/>
    <property type="match status" value="1"/>
</dbReference>
<dbReference type="PROSITE" id="PS50081">
    <property type="entry name" value="ZF_DAG_PE_2"/>
    <property type="match status" value="1"/>
</dbReference>
<dbReference type="Gene3D" id="3.30.60.20">
    <property type="match status" value="1"/>
</dbReference>
<evidence type="ECO:0000259" key="4">
    <source>
        <dbReference type="PROSITE" id="PS50238"/>
    </source>
</evidence>
<protein>
    <submittedName>
        <fullName evidence="5">RGAP1 protein</fullName>
    </submittedName>
</protein>
<dbReference type="InterPro" id="IPR008936">
    <property type="entry name" value="Rho_GTPase_activation_prot"/>
</dbReference>
<dbReference type="GO" id="GO:0000281">
    <property type="term" value="P:mitotic cytokinesis"/>
    <property type="evidence" value="ECO:0007669"/>
    <property type="project" value="TreeGrafter"/>
</dbReference>
<dbReference type="GO" id="GO:0097149">
    <property type="term" value="C:centralspindlin complex"/>
    <property type="evidence" value="ECO:0007669"/>
    <property type="project" value="TreeGrafter"/>
</dbReference>
<feature type="non-terminal residue" evidence="5">
    <location>
        <position position="319"/>
    </location>
</feature>
<dbReference type="CDD" id="cd20821">
    <property type="entry name" value="C1_MgcRacGAP"/>
    <property type="match status" value="1"/>
</dbReference>
<dbReference type="InterPro" id="IPR000198">
    <property type="entry name" value="RhoGAP_dom"/>
</dbReference>
<reference evidence="5 6" key="1">
    <citation type="submission" date="2019-09" db="EMBL/GenBank/DDBJ databases">
        <title>Bird 10,000 Genomes (B10K) Project - Family phase.</title>
        <authorList>
            <person name="Zhang G."/>
        </authorList>
    </citation>
    <scope>NUCLEOTIDE SEQUENCE [LARGE SCALE GENOMIC DNA]</scope>
    <source>
        <strain evidence="5">B10K-DU-008-63</strain>
    </source>
</reference>
<dbReference type="GO" id="GO:0046872">
    <property type="term" value="F:metal ion binding"/>
    <property type="evidence" value="ECO:0007669"/>
    <property type="project" value="UniProtKB-KW"/>
</dbReference>
<dbReference type="PROSITE" id="PS50238">
    <property type="entry name" value="RHOGAP"/>
    <property type="match status" value="1"/>
</dbReference>
<gene>
    <name evidence="5" type="primary">Racgap1_0</name>
    <name evidence="5" type="ORF">GLABRA_R04795</name>
</gene>
<dbReference type="GO" id="GO:0051233">
    <property type="term" value="C:spindle midzone"/>
    <property type="evidence" value="ECO:0007669"/>
    <property type="project" value="TreeGrafter"/>
</dbReference>
<evidence type="ECO:0000313" key="6">
    <source>
        <dbReference type="Proteomes" id="UP000591073"/>
    </source>
</evidence>
<dbReference type="Gene3D" id="1.10.555.10">
    <property type="entry name" value="Rho GTPase activation protein"/>
    <property type="match status" value="1"/>
</dbReference>
<dbReference type="GO" id="GO:0032154">
    <property type="term" value="C:cleavage furrow"/>
    <property type="evidence" value="ECO:0007669"/>
    <property type="project" value="TreeGrafter"/>
</dbReference>
<dbReference type="SUPFAM" id="SSF57889">
    <property type="entry name" value="Cysteine-rich domain"/>
    <property type="match status" value="1"/>
</dbReference>
<organism evidence="5 6">
    <name type="scientific">Glaucidium brasilianum</name>
    <name type="common">Ferruginous pygmy-owl</name>
    <dbReference type="NCBI Taxonomy" id="78217"/>
    <lineage>
        <taxon>Eukaryota</taxon>
        <taxon>Metazoa</taxon>
        <taxon>Chordata</taxon>
        <taxon>Craniata</taxon>
        <taxon>Vertebrata</taxon>
        <taxon>Euteleostomi</taxon>
        <taxon>Archelosauria</taxon>
        <taxon>Archosauria</taxon>
        <taxon>Dinosauria</taxon>
        <taxon>Saurischia</taxon>
        <taxon>Theropoda</taxon>
        <taxon>Coelurosauria</taxon>
        <taxon>Aves</taxon>
        <taxon>Neognathae</taxon>
        <taxon>Neoaves</taxon>
        <taxon>Telluraves</taxon>
        <taxon>Strigiformes</taxon>
        <taxon>Strigidae</taxon>
        <taxon>Glaucidium</taxon>
    </lineage>
</organism>
<dbReference type="EMBL" id="VXAP01000485">
    <property type="protein sequence ID" value="NXL36339.1"/>
    <property type="molecule type" value="Genomic_DNA"/>
</dbReference>
<dbReference type="GO" id="GO:0005634">
    <property type="term" value="C:nucleus"/>
    <property type="evidence" value="ECO:0007669"/>
    <property type="project" value="TreeGrafter"/>
</dbReference>
<evidence type="ECO:0000256" key="2">
    <source>
        <dbReference type="ARBA" id="ARBA00022833"/>
    </source>
</evidence>
<dbReference type="AlphaFoldDB" id="A0A7L0S4D6"/>
<comment type="caution">
    <text evidence="5">The sequence shown here is derived from an EMBL/GenBank/DDBJ whole genome shotgun (WGS) entry which is preliminary data.</text>
</comment>
<dbReference type="PANTHER" id="PTHR46199">
    <property type="entry name" value="RAC GTPASE-ACTIVATING PROTEIN 1"/>
    <property type="match status" value="1"/>
</dbReference>
<feature type="domain" description="Phorbol-ester/DAG-type" evidence="3">
    <location>
        <begin position="1"/>
        <end position="49"/>
    </location>
</feature>
<dbReference type="InterPro" id="IPR046349">
    <property type="entry name" value="C1-like_sf"/>
</dbReference>
<sequence length="319" mass="34687">DPAPLLQVIRPEPCGACGSRIRFGKAAIKCRQCQLLLHPKCREQCPSPCVPRPRHHVWPREGVLADFAPPTPPLVPALVVQCVTEVERRGLTETGLYRVPGAEQLVREWKRRLLRAGGTLPALGSVADIHVVCGVLKDFLRGLKEPLVTFSLHPAFLQAAGEWGSCGVAGVGERAVHPLTLLPGAATDILDDAACGTALRHVVSKLPAANRDTLAFLMLHLLRVSHSPDCKMDVLNLSRVFGPTLVGHSSANPTPLTIMEDTPRQCKVRVSLRHQVYPGCCQHPHPSSLLAQVLARLLSLPSDFWRGFLGTEQENLVPT</sequence>
<dbReference type="Pfam" id="PF00130">
    <property type="entry name" value="C1_1"/>
    <property type="match status" value="1"/>
</dbReference>
<feature type="non-terminal residue" evidence="5">
    <location>
        <position position="1"/>
    </location>
</feature>
<dbReference type="GO" id="GO:0005096">
    <property type="term" value="F:GTPase activator activity"/>
    <property type="evidence" value="ECO:0007669"/>
    <property type="project" value="TreeGrafter"/>
</dbReference>